<evidence type="ECO:0000256" key="6">
    <source>
        <dbReference type="ARBA" id="ARBA00023124"/>
    </source>
</evidence>
<evidence type="ECO:0000256" key="9">
    <source>
        <dbReference type="ARBA" id="ARBA00030390"/>
    </source>
</evidence>
<evidence type="ECO:0000313" key="13">
    <source>
        <dbReference type="EMBL" id="KAK2587727.1"/>
    </source>
</evidence>
<dbReference type="Pfam" id="PF02586">
    <property type="entry name" value="SRAP"/>
    <property type="match status" value="1"/>
</dbReference>
<dbReference type="Gene3D" id="3.90.1680.10">
    <property type="entry name" value="SOS response associated peptidase-like"/>
    <property type="match status" value="1"/>
</dbReference>
<evidence type="ECO:0000256" key="5">
    <source>
        <dbReference type="ARBA" id="ARBA00022801"/>
    </source>
</evidence>
<evidence type="ECO:0000256" key="12">
    <source>
        <dbReference type="SAM" id="MobiDB-lite"/>
    </source>
</evidence>
<dbReference type="GO" id="GO:0003697">
    <property type="term" value="F:single-stranded DNA binding"/>
    <property type="evidence" value="ECO:0007669"/>
    <property type="project" value="InterPro"/>
</dbReference>
<dbReference type="EMBL" id="JAIFRP010000006">
    <property type="protein sequence ID" value="KAK2587727.1"/>
    <property type="molecule type" value="Genomic_DNA"/>
</dbReference>
<keyword evidence="8" id="KW-0456">Lyase</keyword>
<comment type="similarity">
    <text evidence="1">Belongs to the SOS response-associated peptidase family.</text>
</comment>
<dbReference type="PANTHER" id="PTHR13604:SF0">
    <property type="entry name" value="ABASIC SITE PROCESSING PROTEIN HMCES"/>
    <property type="match status" value="1"/>
</dbReference>
<dbReference type="GO" id="GO:0006508">
    <property type="term" value="P:proteolysis"/>
    <property type="evidence" value="ECO:0007669"/>
    <property type="project" value="UniProtKB-KW"/>
</dbReference>
<evidence type="ECO:0000256" key="8">
    <source>
        <dbReference type="ARBA" id="ARBA00023239"/>
    </source>
</evidence>
<keyword evidence="6" id="KW-0190">Covalent protein-DNA linkage</keyword>
<accession>A0AAD9RXE9</accession>
<dbReference type="Proteomes" id="UP001258017">
    <property type="component" value="Unassembled WGS sequence"/>
</dbReference>
<keyword evidence="3" id="KW-0645">Protease</keyword>
<protein>
    <recommendedName>
        <fullName evidence="2">Abasic site processing protein HMCES</fullName>
    </recommendedName>
    <alternativeName>
        <fullName evidence="9">Embryonic stem cell-specific 5-hydroxymethylcytosine-binding protein</fullName>
    </alternativeName>
    <alternativeName>
        <fullName evidence="10">Peptidase HMCES</fullName>
    </alternativeName>
    <alternativeName>
        <fullName evidence="11">SRAP domain-containing protein 1</fullName>
    </alternativeName>
</protein>
<evidence type="ECO:0000256" key="3">
    <source>
        <dbReference type="ARBA" id="ARBA00022670"/>
    </source>
</evidence>
<evidence type="ECO:0000256" key="1">
    <source>
        <dbReference type="ARBA" id="ARBA00008136"/>
    </source>
</evidence>
<gene>
    <name evidence="13" type="ORF">KPH14_003837</name>
</gene>
<dbReference type="GO" id="GO:0016829">
    <property type="term" value="F:lyase activity"/>
    <property type="evidence" value="ECO:0007669"/>
    <property type="project" value="UniProtKB-KW"/>
</dbReference>
<evidence type="ECO:0000256" key="2">
    <source>
        <dbReference type="ARBA" id="ARBA00015888"/>
    </source>
</evidence>
<keyword evidence="7" id="KW-0238">DNA-binding</keyword>
<feature type="region of interest" description="Disordered" evidence="12">
    <location>
        <begin position="288"/>
        <end position="323"/>
    </location>
</feature>
<dbReference type="SUPFAM" id="SSF143081">
    <property type="entry name" value="BB1717-like"/>
    <property type="match status" value="1"/>
</dbReference>
<organism evidence="13 14">
    <name type="scientific">Odynerus spinipes</name>
    <dbReference type="NCBI Taxonomy" id="1348599"/>
    <lineage>
        <taxon>Eukaryota</taxon>
        <taxon>Metazoa</taxon>
        <taxon>Ecdysozoa</taxon>
        <taxon>Arthropoda</taxon>
        <taxon>Hexapoda</taxon>
        <taxon>Insecta</taxon>
        <taxon>Pterygota</taxon>
        <taxon>Neoptera</taxon>
        <taxon>Endopterygota</taxon>
        <taxon>Hymenoptera</taxon>
        <taxon>Apocrita</taxon>
        <taxon>Aculeata</taxon>
        <taxon>Vespoidea</taxon>
        <taxon>Vespidae</taxon>
        <taxon>Eumeninae</taxon>
        <taxon>Odynerus</taxon>
    </lineage>
</organism>
<name>A0AAD9RXE9_9HYME</name>
<keyword evidence="4" id="KW-0227">DNA damage</keyword>
<dbReference type="InterPro" id="IPR036590">
    <property type="entry name" value="SRAP-like"/>
</dbReference>
<dbReference type="AlphaFoldDB" id="A0AAD9RXE9"/>
<keyword evidence="5" id="KW-0378">Hydrolase</keyword>
<evidence type="ECO:0000256" key="4">
    <source>
        <dbReference type="ARBA" id="ARBA00022763"/>
    </source>
</evidence>
<dbReference type="PANTHER" id="PTHR13604">
    <property type="entry name" value="DC12-RELATED"/>
    <property type="match status" value="1"/>
</dbReference>
<proteinExistence type="inferred from homology"/>
<reference evidence="13" key="1">
    <citation type="submission" date="2021-08" db="EMBL/GenBank/DDBJ databases">
        <authorList>
            <person name="Misof B."/>
            <person name="Oliver O."/>
            <person name="Podsiadlowski L."/>
            <person name="Donath A."/>
            <person name="Peters R."/>
            <person name="Mayer C."/>
            <person name="Rust J."/>
            <person name="Gunkel S."/>
            <person name="Lesny P."/>
            <person name="Martin S."/>
            <person name="Oeyen J.P."/>
            <person name="Petersen M."/>
            <person name="Panagiotis P."/>
            <person name="Wilbrandt J."/>
            <person name="Tanja T."/>
        </authorList>
    </citation>
    <scope>NUCLEOTIDE SEQUENCE</scope>
    <source>
        <strain evidence="13">GBR_01_08_01A</strain>
        <tissue evidence="13">Thorax + abdomen</tissue>
    </source>
</reference>
<dbReference type="GO" id="GO:0008233">
    <property type="term" value="F:peptidase activity"/>
    <property type="evidence" value="ECO:0007669"/>
    <property type="project" value="UniProtKB-KW"/>
</dbReference>
<dbReference type="GO" id="GO:0106300">
    <property type="term" value="P:protein-DNA covalent cross-linking repair"/>
    <property type="evidence" value="ECO:0007669"/>
    <property type="project" value="InterPro"/>
</dbReference>
<evidence type="ECO:0000256" key="11">
    <source>
        <dbReference type="ARBA" id="ARBA00031130"/>
    </source>
</evidence>
<sequence>MCGRGACTLSEGALSCACGYKNSSGKYRKAPWIKNDELVYVPSCNIGPRAVVPCTVAGTHFSREEERIVCPMFWGLIPPWHKGDYRKHKASSHNSRLDRILESKLFGPSLRKGLRCAVIFDGYYEWKASGNKSQKQPYYIYATQKPGIKADDPTTWPDKWSSESGWEGYKPLKMAGIFNRFKTDEGKIIYSCAILTTDSNKVLSWLHDRVPVFLNEENCEVWLDLKVSANTAIDMLKAQELSEKTLSWHPVSTLVNNVSHKDEECRKEIQIMEKRKSGSATFMASWLKKKSGKSSSGNNEKDDNFTESETEENERPAKIKKKS</sequence>
<evidence type="ECO:0000256" key="10">
    <source>
        <dbReference type="ARBA" id="ARBA00030898"/>
    </source>
</evidence>
<evidence type="ECO:0000256" key="7">
    <source>
        <dbReference type="ARBA" id="ARBA00023125"/>
    </source>
</evidence>
<evidence type="ECO:0000313" key="14">
    <source>
        <dbReference type="Proteomes" id="UP001258017"/>
    </source>
</evidence>
<keyword evidence="14" id="KW-1185">Reference proteome</keyword>
<dbReference type="InterPro" id="IPR003738">
    <property type="entry name" value="SRAP"/>
</dbReference>
<comment type="caution">
    <text evidence="13">The sequence shown here is derived from an EMBL/GenBank/DDBJ whole genome shotgun (WGS) entry which is preliminary data.</text>
</comment>
<reference evidence="13" key="2">
    <citation type="journal article" date="2023" name="Commun. Biol.">
        <title>Intrasexual cuticular hydrocarbon dimorphism in a wasp sheds light on hydrocarbon biosynthesis genes in Hymenoptera.</title>
        <authorList>
            <person name="Moris V.C."/>
            <person name="Podsiadlowski L."/>
            <person name="Martin S."/>
            <person name="Oeyen J.P."/>
            <person name="Donath A."/>
            <person name="Petersen M."/>
            <person name="Wilbrandt J."/>
            <person name="Misof B."/>
            <person name="Liedtke D."/>
            <person name="Thamm M."/>
            <person name="Scheiner R."/>
            <person name="Schmitt T."/>
            <person name="Niehuis O."/>
        </authorList>
    </citation>
    <scope>NUCLEOTIDE SEQUENCE</scope>
    <source>
        <strain evidence="13">GBR_01_08_01A</strain>
    </source>
</reference>